<accession>A0AAD5QLU3</accession>
<dbReference type="EMBL" id="JAHQIW010001820">
    <property type="protein sequence ID" value="KAJ1353710.1"/>
    <property type="molecule type" value="Genomic_DNA"/>
</dbReference>
<sequence>MISRELFTLEDAFASDGGISMICSSDEHALLRCRAESSHASSLSIRRRQFLISTTTTSRILPSVGHSSLTNASINSLIVPIMQNSSVCGLSPMNN</sequence>
<gene>
    <name evidence="1" type="ORF">KIN20_010405</name>
</gene>
<protein>
    <submittedName>
        <fullName evidence="1">Uncharacterized protein</fullName>
    </submittedName>
</protein>
<dbReference type="Proteomes" id="UP001196413">
    <property type="component" value="Unassembled WGS sequence"/>
</dbReference>
<organism evidence="1 2">
    <name type="scientific">Parelaphostrongylus tenuis</name>
    <name type="common">Meningeal worm</name>
    <dbReference type="NCBI Taxonomy" id="148309"/>
    <lineage>
        <taxon>Eukaryota</taxon>
        <taxon>Metazoa</taxon>
        <taxon>Ecdysozoa</taxon>
        <taxon>Nematoda</taxon>
        <taxon>Chromadorea</taxon>
        <taxon>Rhabditida</taxon>
        <taxon>Rhabditina</taxon>
        <taxon>Rhabditomorpha</taxon>
        <taxon>Strongyloidea</taxon>
        <taxon>Metastrongylidae</taxon>
        <taxon>Parelaphostrongylus</taxon>
    </lineage>
</organism>
<name>A0AAD5QLU3_PARTN</name>
<dbReference type="AlphaFoldDB" id="A0AAD5QLU3"/>
<keyword evidence="2" id="KW-1185">Reference proteome</keyword>
<comment type="caution">
    <text evidence="1">The sequence shown here is derived from an EMBL/GenBank/DDBJ whole genome shotgun (WGS) entry which is preliminary data.</text>
</comment>
<evidence type="ECO:0000313" key="1">
    <source>
        <dbReference type="EMBL" id="KAJ1353710.1"/>
    </source>
</evidence>
<reference evidence="1" key="1">
    <citation type="submission" date="2021-06" db="EMBL/GenBank/DDBJ databases">
        <title>Parelaphostrongylus tenuis whole genome reference sequence.</title>
        <authorList>
            <person name="Garwood T.J."/>
            <person name="Larsen P.A."/>
            <person name="Fountain-Jones N.M."/>
            <person name="Garbe J.R."/>
            <person name="Macchietto M.G."/>
            <person name="Kania S.A."/>
            <person name="Gerhold R.W."/>
            <person name="Richards J.E."/>
            <person name="Wolf T.M."/>
        </authorList>
    </citation>
    <scope>NUCLEOTIDE SEQUENCE</scope>
    <source>
        <strain evidence="1">MNPRO001-30</strain>
        <tissue evidence="1">Meninges</tissue>
    </source>
</reference>
<evidence type="ECO:0000313" key="2">
    <source>
        <dbReference type="Proteomes" id="UP001196413"/>
    </source>
</evidence>
<proteinExistence type="predicted"/>